<name>A0A848DL65_9PSEU</name>
<reference evidence="2 3" key="1">
    <citation type="submission" date="2020-04" db="EMBL/GenBank/DDBJ databases">
        <authorList>
            <person name="Klaysubun C."/>
            <person name="Duangmal K."/>
            <person name="Lipun K."/>
        </authorList>
    </citation>
    <scope>NUCLEOTIDE SEQUENCE [LARGE SCALE GENOMIC DNA]</scope>
    <source>
        <strain evidence="2 3">DSM 45300</strain>
    </source>
</reference>
<evidence type="ECO:0000313" key="3">
    <source>
        <dbReference type="Proteomes" id="UP000586918"/>
    </source>
</evidence>
<dbReference type="RefSeq" id="WP_169413985.1">
    <property type="nucleotide sequence ID" value="NZ_JAAXKZ010000063.1"/>
</dbReference>
<comment type="caution">
    <text evidence="2">The sequence shown here is derived from an EMBL/GenBank/DDBJ whole genome shotgun (WGS) entry which is preliminary data.</text>
</comment>
<accession>A0A848DL65</accession>
<proteinExistence type="predicted"/>
<feature type="compositionally biased region" description="Low complexity" evidence="1">
    <location>
        <begin position="88"/>
        <end position="101"/>
    </location>
</feature>
<sequence length="139" mass="15108">MTGQRDLQSDVREDLPPLWARGRLDAVALKDLRWLTYTVAREWVPELAAHEFSRAAGEIAEEAIDRGGGNWDLWQDPGRLVCHVSLGDAHPAAGPGHPPDASSEPAAGTTAWRAYGAAHRVGVSHARDMMAVRVLIDDP</sequence>
<feature type="region of interest" description="Disordered" evidence="1">
    <location>
        <begin position="88"/>
        <end position="108"/>
    </location>
</feature>
<evidence type="ECO:0000256" key="1">
    <source>
        <dbReference type="SAM" id="MobiDB-lite"/>
    </source>
</evidence>
<gene>
    <name evidence="2" type="ORF">HF519_17235</name>
</gene>
<dbReference type="Proteomes" id="UP000586918">
    <property type="component" value="Unassembled WGS sequence"/>
</dbReference>
<dbReference type="AlphaFoldDB" id="A0A848DL65"/>
<keyword evidence="3" id="KW-1185">Reference proteome</keyword>
<organism evidence="2 3">
    <name type="scientific">Pseudonocardia bannensis</name>
    <dbReference type="NCBI Taxonomy" id="630973"/>
    <lineage>
        <taxon>Bacteria</taxon>
        <taxon>Bacillati</taxon>
        <taxon>Actinomycetota</taxon>
        <taxon>Actinomycetes</taxon>
        <taxon>Pseudonocardiales</taxon>
        <taxon>Pseudonocardiaceae</taxon>
        <taxon>Pseudonocardia</taxon>
    </lineage>
</organism>
<protein>
    <submittedName>
        <fullName evidence="2">Uncharacterized protein</fullName>
    </submittedName>
</protein>
<dbReference type="EMBL" id="JAAXKZ010000063">
    <property type="protein sequence ID" value="NMH93283.1"/>
    <property type="molecule type" value="Genomic_DNA"/>
</dbReference>
<evidence type="ECO:0000313" key="2">
    <source>
        <dbReference type="EMBL" id="NMH93283.1"/>
    </source>
</evidence>